<sequence>MYSLSSCWNSHRHTDGRVMLREIRDLGFEYAELSHGTRISLLPGAIEAVEAGEIKISSLHNFCPLPIGINHSAPNLFKFSAYKPMERENALRYTRKTIEMAAKLKAPLVVLHYGAIEMKDYTDKLIEMVGRGDKETSKYQKLCDEVMRKREGIKEEFIERANEVLHKLLPEAENLGVKLGIENREAVEELPLEHDYHFLFKEFTSPNIVYWHDTGHAQIKENLGFIHHLMHLESQRERLFGFHIHDVQFPGRDHCEPGTGTVDFKALKPLVKPEHIKVFEFSPGLTVEEVKRGVVHVKNIWGTE</sequence>
<evidence type="ECO:0000259" key="1">
    <source>
        <dbReference type="Pfam" id="PF01261"/>
    </source>
</evidence>
<dbReference type="STRING" id="320771.Cflav_PD2019"/>
<dbReference type="Pfam" id="PF01261">
    <property type="entry name" value="AP_endonuc_2"/>
    <property type="match status" value="1"/>
</dbReference>
<dbReference type="InterPro" id="IPR013022">
    <property type="entry name" value="Xyl_isomerase-like_TIM-brl"/>
</dbReference>
<name>B9XMC8_PEDPL</name>
<dbReference type="AlphaFoldDB" id="B9XMC8"/>
<dbReference type="Proteomes" id="UP000003688">
    <property type="component" value="Unassembled WGS sequence"/>
</dbReference>
<dbReference type="PANTHER" id="PTHR12110">
    <property type="entry name" value="HYDROXYPYRUVATE ISOMERASE"/>
    <property type="match status" value="1"/>
</dbReference>
<dbReference type="InterPro" id="IPR050312">
    <property type="entry name" value="IolE/XylAMocC-like"/>
</dbReference>
<gene>
    <name evidence="2" type="ORF">Cflav_PD2019</name>
</gene>
<evidence type="ECO:0000313" key="3">
    <source>
        <dbReference type="Proteomes" id="UP000003688"/>
    </source>
</evidence>
<accession>B9XMC8</accession>
<dbReference type="OrthoDB" id="186629at2"/>
<organism evidence="2 3">
    <name type="scientific">Pedosphaera parvula (strain Ellin514)</name>
    <dbReference type="NCBI Taxonomy" id="320771"/>
    <lineage>
        <taxon>Bacteria</taxon>
        <taxon>Pseudomonadati</taxon>
        <taxon>Verrucomicrobiota</taxon>
        <taxon>Pedosphaerae</taxon>
        <taxon>Pedosphaerales</taxon>
        <taxon>Pedosphaeraceae</taxon>
        <taxon>Pedosphaera</taxon>
    </lineage>
</organism>
<dbReference type="Gene3D" id="3.20.20.150">
    <property type="entry name" value="Divalent-metal-dependent TIM barrel enzymes"/>
    <property type="match status" value="1"/>
</dbReference>
<comment type="caution">
    <text evidence="2">The sequence shown here is derived from an EMBL/GenBank/DDBJ whole genome shotgun (WGS) entry which is preliminary data.</text>
</comment>
<keyword evidence="3" id="KW-1185">Reference proteome</keyword>
<reference evidence="2 3" key="1">
    <citation type="journal article" date="2011" name="J. Bacteriol.">
        <title>Genome sequence of 'Pedosphaera parvula' Ellin514, an aerobic Verrucomicrobial isolate from pasture soil.</title>
        <authorList>
            <person name="Kant R."/>
            <person name="van Passel M.W."/>
            <person name="Sangwan P."/>
            <person name="Palva A."/>
            <person name="Lucas S."/>
            <person name="Copeland A."/>
            <person name="Lapidus A."/>
            <person name="Glavina Del Rio T."/>
            <person name="Dalin E."/>
            <person name="Tice H."/>
            <person name="Bruce D."/>
            <person name="Goodwin L."/>
            <person name="Pitluck S."/>
            <person name="Chertkov O."/>
            <person name="Larimer F.W."/>
            <person name="Land M.L."/>
            <person name="Hauser L."/>
            <person name="Brettin T.S."/>
            <person name="Detter J.C."/>
            <person name="Han S."/>
            <person name="de Vos W.M."/>
            <person name="Janssen P.H."/>
            <person name="Smidt H."/>
        </authorList>
    </citation>
    <scope>NUCLEOTIDE SEQUENCE [LARGE SCALE GENOMIC DNA]</scope>
    <source>
        <strain evidence="2 3">Ellin514</strain>
    </source>
</reference>
<dbReference type="GO" id="GO:0016853">
    <property type="term" value="F:isomerase activity"/>
    <property type="evidence" value="ECO:0007669"/>
    <property type="project" value="UniProtKB-KW"/>
</dbReference>
<evidence type="ECO:0000313" key="2">
    <source>
        <dbReference type="EMBL" id="EEF58970.1"/>
    </source>
</evidence>
<dbReference type="EMBL" id="ABOX02000034">
    <property type="protein sequence ID" value="EEF58970.1"/>
    <property type="molecule type" value="Genomic_DNA"/>
</dbReference>
<protein>
    <submittedName>
        <fullName evidence="2">Xylose isomerase domain protein TIM barrel</fullName>
    </submittedName>
</protein>
<dbReference type="RefSeq" id="WP_007416967.1">
    <property type="nucleotide sequence ID" value="NZ_ABOX02000034.1"/>
</dbReference>
<dbReference type="SUPFAM" id="SSF51658">
    <property type="entry name" value="Xylose isomerase-like"/>
    <property type="match status" value="1"/>
</dbReference>
<feature type="domain" description="Xylose isomerase-like TIM barrel" evidence="1">
    <location>
        <begin position="21"/>
        <end position="268"/>
    </location>
</feature>
<dbReference type="InterPro" id="IPR036237">
    <property type="entry name" value="Xyl_isomerase-like_sf"/>
</dbReference>
<proteinExistence type="predicted"/>
<keyword evidence="2" id="KW-0413">Isomerase</keyword>